<name>A0A3M8DRP6_9BACL</name>
<dbReference type="GO" id="GO:0005829">
    <property type="term" value="C:cytosol"/>
    <property type="evidence" value="ECO:0007669"/>
    <property type="project" value="TreeGrafter"/>
</dbReference>
<organism evidence="1 2">
    <name type="scientific">Brevibacillus nitrificans</name>
    <dbReference type="NCBI Taxonomy" id="651560"/>
    <lineage>
        <taxon>Bacteria</taxon>
        <taxon>Bacillati</taxon>
        <taxon>Bacillota</taxon>
        <taxon>Bacilli</taxon>
        <taxon>Bacillales</taxon>
        <taxon>Paenibacillaceae</taxon>
        <taxon>Brevibacillus</taxon>
    </lineage>
</organism>
<comment type="caution">
    <text evidence="1">The sequence shown here is derived from an EMBL/GenBank/DDBJ whole genome shotgun (WGS) entry which is preliminary data.</text>
</comment>
<dbReference type="Pfam" id="PF07722">
    <property type="entry name" value="Peptidase_C26"/>
    <property type="match status" value="1"/>
</dbReference>
<dbReference type="PANTHER" id="PTHR43235">
    <property type="entry name" value="GLUTAMINE AMIDOTRANSFERASE PB2B2.05-RELATED"/>
    <property type="match status" value="1"/>
</dbReference>
<keyword evidence="1" id="KW-0378">Hydrolase</keyword>
<dbReference type="SUPFAM" id="SSF52317">
    <property type="entry name" value="Class I glutamine amidotransferase-like"/>
    <property type="match status" value="1"/>
</dbReference>
<keyword evidence="2" id="KW-1185">Reference proteome</keyword>
<dbReference type="InterPro" id="IPR044668">
    <property type="entry name" value="PuuD-like"/>
</dbReference>
<dbReference type="Gene3D" id="3.40.50.880">
    <property type="match status" value="1"/>
</dbReference>
<dbReference type="GO" id="GO:0006598">
    <property type="term" value="P:polyamine catabolic process"/>
    <property type="evidence" value="ECO:0007669"/>
    <property type="project" value="TreeGrafter"/>
</dbReference>
<dbReference type="EMBL" id="RHHU01000002">
    <property type="protein sequence ID" value="RNB90131.1"/>
    <property type="molecule type" value="Genomic_DNA"/>
</dbReference>
<evidence type="ECO:0000313" key="1">
    <source>
        <dbReference type="EMBL" id="RNB90131.1"/>
    </source>
</evidence>
<reference evidence="1 2" key="1">
    <citation type="submission" date="2018-10" db="EMBL/GenBank/DDBJ databases">
        <title>Phylogenomics of Brevibacillus.</title>
        <authorList>
            <person name="Dunlap C."/>
        </authorList>
    </citation>
    <scope>NUCLEOTIDE SEQUENCE [LARGE SCALE GENOMIC DNA]</scope>
    <source>
        <strain evidence="1 2">JCM 15774</strain>
    </source>
</reference>
<dbReference type="InterPro" id="IPR011697">
    <property type="entry name" value="Peptidase_C26"/>
</dbReference>
<gene>
    <name evidence="1" type="ORF">EDM59_01395</name>
</gene>
<dbReference type="FunFam" id="3.40.50.880:FF:000030">
    <property type="entry name" value="Gamma-glutamyl-gamma-aminobutyrate hydrolase PuuD"/>
    <property type="match status" value="1"/>
</dbReference>
<dbReference type="PANTHER" id="PTHR43235:SF1">
    <property type="entry name" value="GLUTAMINE AMIDOTRANSFERASE PB2B2.05-RELATED"/>
    <property type="match status" value="1"/>
</dbReference>
<dbReference type="InterPro" id="IPR029062">
    <property type="entry name" value="Class_I_gatase-like"/>
</dbReference>
<evidence type="ECO:0000313" key="2">
    <source>
        <dbReference type="Proteomes" id="UP000269573"/>
    </source>
</evidence>
<dbReference type="PROSITE" id="PS51273">
    <property type="entry name" value="GATASE_TYPE_1"/>
    <property type="match status" value="1"/>
</dbReference>
<dbReference type="GO" id="GO:0033969">
    <property type="term" value="F:gamma-glutamyl-gamma-aminobutyrate hydrolase activity"/>
    <property type="evidence" value="ECO:0007669"/>
    <property type="project" value="TreeGrafter"/>
</dbReference>
<proteinExistence type="predicted"/>
<dbReference type="CDD" id="cd01745">
    <property type="entry name" value="GATase1_2"/>
    <property type="match status" value="1"/>
</dbReference>
<dbReference type="Proteomes" id="UP000269573">
    <property type="component" value="Unassembled WGS sequence"/>
</dbReference>
<dbReference type="AlphaFoldDB" id="A0A3M8DRP6"/>
<protein>
    <submittedName>
        <fullName evidence="1">Gamma-glutamyl-gamma-aminobutyrate hydrolase family protein</fullName>
    </submittedName>
</protein>
<dbReference type="RefSeq" id="WP_122921996.1">
    <property type="nucleotide sequence ID" value="NZ_RHHU01000002.1"/>
</dbReference>
<accession>A0A3M8DRP6</accession>
<sequence>MKPLIGICANYTLDDTVGTKSGLGLPGQEWQVLADDYVKAIERSGGVPVILPVTDSPETLHPLLSVLNGVLFSGGSDIEPTYYGELPRPGLGEIDPKRDKHEIALIKKVLNETNLPVLGICRGSQLLNVAMGGTLYQDLQLERPEGMPHTLKHAPKYHPTHPAAILPGSRLEAIFQTQELWVNSFNHQAVNKLGQGLKVTMTAPDGLVEGIEAKGERFVVAVQWHPEMMIDRHDEYLRLFEAFVQACCERLEV</sequence>